<dbReference type="PANTHER" id="PTHR19848">
    <property type="entry name" value="WD40 REPEAT PROTEIN"/>
    <property type="match status" value="1"/>
</dbReference>
<organism evidence="4 5">
    <name type="scientific">Cynara cardunculus var. scolymus</name>
    <name type="common">Globe artichoke</name>
    <name type="synonym">Cynara scolymus</name>
    <dbReference type="NCBI Taxonomy" id="59895"/>
    <lineage>
        <taxon>Eukaryota</taxon>
        <taxon>Viridiplantae</taxon>
        <taxon>Streptophyta</taxon>
        <taxon>Embryophyta</taxon>
        <taxon>Tracheophyta</taxon>
        <taxon>Spermatophyta</taxon>
        <taxon>Magnoliopsida</taxon>
        <taxon>eudicotyledons</taxon>
        <taxon>Gunneridae</taxon>
        <taxon>Pentapetalae</taxon>
        <taxon>asterids</taxon>
        <taxon>campanulids</taxon>
        <taxon>Asterales</taxon>
        <taxon>Asteraceae</taxon>
        <taxon>Carduoideae</taxon>
        <taxon>Cardueae</taxon>
        <taxon>Carduinae</taxon>
        <taxon>Cynara</taxon>
    </lineage>
</organism>
<dbReference type="STRING" id="59895.A0A103DTY6"/>
<dbReference type="SMART" id="SM00320">
    <property type="entry name" value="WD40"/>
    <property type="match status" value="2"/>
</dbReference>
<evidence type="ECO:0000256" key="1">
    <source>
        <dbReference type="ARBA" id="ARBA00022574"/>
    </source>
</evidence>
<dbReference type="Gene3D" id="2.130.10.10">
    <property type="entry name" value="YVTN repeat-like/Quinoprotein amine dehydrogenase"/>
    <property type="match status" value="2"/>
</dbReference>
<sequence>MVFPLHIIPHRFTTATETRTYRLRSSENSIQLTAQWNQTNQNPSLTYVAQLTTAGSQPPRHLQRMTSVTLKKNYRGVQSLQQFYSGGPYTVSSDGSFIACACNDTITIVDSSNASIKSTIEGDSEPVTAIALSPDDKFLFSASHSRQIRLFSGSDDATVRVWDLTSKKCIATLERHRSTVTSIAITEDGWTLLSGGRDQACLNYLCFDVD</sequence>
<feature type="repeat" description="WD" evidence="3">
    <location>
        <begin position="150"/>
        <end position="172"/>
    </location>
</feature>
<dbReference type="InterPro" id="IPR015943">
    <property type="entry name" value="WD40/YVTN_repeat-like_dom_sf"/>
</dbReference>
<dbReference type="InterPro" id="IPR001680">
    <property type="entry name" value="WD40_rpt"/>
</dbReference>
<dbReference type="AlphaFoldDB" id="A0A103DTY6"/>
<dbReference type="Pfam" id="PF00400">
    <property type="entry name" value="WD40"/>
    <property type="match status" value="2"/>
</dbReference>
<evidence type="ECO:0000313" key="4">
    <source>
        <dbReference type="EMBL" id="KVE14387.1"/>
    </source>
</evidence>
<dbReference type="InterPro" id="IPR019775">
    <property type="entry name" value="WD40_repeat_CS"/>
</dbReference>
<keyword evidence="2" id="KW-0677">Repeat</keyword>
<dbReference type="EMBL" id="LEKV01011220">
    <property type="protein sequence ID" value="KVE14387.1"/>
    <property type="molecule type" value="Genomic_DNA"/>
</dbReference>
<keyword evidence="1 3" id="KW-0853">WD repeat</keyword>
<dbReference type="Proteomes" id="UP000243975">
    <property type="component" value="Unassembled WGS sequence"/>
</dbReference>
<dbReference type="Gramene" id="KVE14387">
    <property type="protein sequence ID" value="KVE14387"/>
    <property type="gene ID" value="Ccrd_024055"/>
</dbReference>
<evidence type="ECO:0000256" key="2">
    <source>
        <dbReference type="ARBA" id="ARBA00022737"/>
    </source>
</evidence>
<evidence type="ECO:0000256" key="3">
    <source>
        <dbReference type="PROSITE-ProRule" id="PRU00221"/>
    </source>
</evidence>
<accession>A0A103DTY6</accession>
<evidence type="ECO:0000313" key="5">
    <source>
        <dbReference type="Proteomes" id="UP000243975"/>
    </source>
</evidence>
<dbReference type="InterPro" id="IPR011047">
    <property type="entry name" value="Quinoprotein_ADH-like_sf"/>
</dbReference>
<reference evidence="4 5" key="1">
    <citation type="journal article" date="2016" name="Sci. Rep.">
        <title>The genome sequence of the outbreeding globe artichoke constructed de novo incorporating a phase-aware low-pass sequencing strategy of F1 progeny.</title>
        <authorList>
            <person name="Scaglione D."/>
            <person name="Reyes-Chin-Wo S."/>
            <person name="Acquadro A."/>
            <person name="Froenicke L."/>
            <person name="Portis E."/>
            <person name="Beitel C."/>
            <person name="Tirone M."/>
            <person name="Mauro R."/>
            <person name="Lo Monaco A."/>
            <person name="Mauromicale G."/>
            <person name="Faccioli P."/>
            <person name="Cattivelli L."/>
            <person name="Rieseberg L."/>
            <person name="Michelmore R."/>
            <person name="Lanteri S."/>
        </authorList>
    </citation>
    <scope>NUCLEOTIDE SEQUENCE [LARGE SCALE GENOMIC DNA]</scope>
    <source>
        <strain evidence="4">2C</strain>
    </source>
</reference>
<dbReference type="PROSITE" id="PS50082">
    <property type="entry name" value="WD_REPEATS_2"/>
    <property type="match status" value="1"/>
</dbReference>
<protein>
    <submittedName>
        <fullName evidence="4">Quinonprotein alcohol dehydrogenase-like-superfamily</fullName>
    </submittedName>
</protein>
<gene>
    <name evidence="4" type="ORF">Ccrd_024055</name>
</gene>
<comment type="caution">
    <text evidence="4">The sequence shown here is derived from an EMBL/GenBank/DDBJ whole genome shotgun (WGS) entry which is preliminary data.</text>
</comment>
<proteinExistence type="predicted"/>
<dbReference type="PROSITE" id="PS00678">
    <property type="entry name" value="WD_REPEATS_1"/>
    <property type="match status" value="1"/>
</dbReference>
<dbReference type="PANTHER" id="PTHR19848:SF8">
    <property type="entry name" value="F-BOX AND WD REPEAT DOMAIN CONTAINING 7"/>
    <property type="match status" value="1"/>
</dbReference>
<keyword evidence="5" id="KW-1185">Reference proteome</keyword>
<name>A0A103DTY6_CYNCS</name>
<dbReference type="SUPFAM" id="SSF50998">
    <property type="entry name" value="Quinoprotein alcohol dehydrogenase-like"/>
    <property type="match status" value="1"/>
</dbReference>